<sequence length="83" mass="9007">MRCVVHEAIVAQQSGFELGWKSESLGESLAWSLTIADNVDACGRRSLLEGAVTLLSFSSGENFVLILEQMLLTSRTLFLGGFV</sequence>
<evidence type="ECO:0000313" key="1">
    <source>
        <dbReference type="EnsemblPlants" id="ONIVA07G08680.1"/>
    </source>
</evidence>
<dbReference type="HOGENOM" id="CLU_2546519_0_0_1"/>
<keyword evidence="2" id="KW-1185">Reference proteome</keyword>
<organism evidence="1">
    <name type="scientific">Oryza nivara</name>
    <name type="common">Indian wild rice</name>
    <name type="synonym">Oryza sativa f. spontanea</name>
    <dbReference type="NCBI Taxonomy" id="4536"/>
    <lineage>
        <taxon>Eukaryota</taxon>
        <taxon>Viridiplantae</taxon>
        <taxon>Streptophyta</taxon>
        <taxon>Embryophyta</taxon>
        <taxon>Tracheophyta</taxon>
        <taxon>Spermatophyta</taxon>
        <taxon>Magnoliopsida</taxon>
        <taxon>Liliopsida</taxon>
        <taxon>Poales</taxon>
        <taxon>Poaceae</taxon>
        <taxon>BOP clade</taxon>
        <taxon>Oryzoideae</taxon>
        <taxon>Oryzeae</taxon>
        <taxon>Oryzinae</taxon>
        <taxon>Oryza</taxon>
    </lineage>
</organism>
<evidence type="ECO:0000313" key="2">
    <source>
        <dbReference type="Proteomes" id="UP000006591"/>
    </source>
</evidence>
<accession>A0A0E0HZ45</accession>
<dbReference type="Gramene" id="ONIVA07G08680.1">
    <property type="protein sequence ID" value="ONIVA07G08680.1"/>
    <property type="gene ID" value="ONIVA07G08680"/>
</dbReference>
<dbReference type="Proteomes" id="UP000006591">
    <property type="component" value="Chromosome 7"/>
</dbReference>
<reference evidence="1" key="2">
    <citation type="submission" date="2018-04" db="EMBL/GenBank/DDBJ databases">
        <title>OnivRS2 (Oryza nivara Reference Sequence Version 2).</title>
        <authorList>
            <person name="Zhang J."/>
            <person name="Kudrna D."/>
            <person name="Lee S."/>
            <person name="Talag J."/>
            <person name="Rajasekar S."/>
            <person name="Welchert J."/>
            <person name="Hsing Y.-I."/>
            <person name="Wing R.A."/>
        </authorList>
    </citation>
    <scope>NUCLEOTIDE SEQUENCE [LARGE SCALE GENOMIC DNA]</scope>
    <source>
        <strain evidence="1">SL10</strain>
    </source>
</reference>
<dbReference type="AlphaFoldDB" id="A0A0E0HZ45"/>
<proteinExistence type="predicted"/>
<reference evidence="1" key="1">
    <citation type="submission" date="2015-04" db="UniProtKB">
        <authorList>
            <consortium name="EnsemblPlants"/>
        </authorList>
    </citation>
    <scope>IDENTIFICATION</scope>
    <source>
        <strain evidence="1">SL10</strain>
    </source>
</reference>
<protein>
    <submittedName>
        <fullName evidence="1">Uncharacterized protein</fullName>
    </submittedName>
</protein>
<dbReference type="EnsemblPlants" id="ONIVA07G08680.1">
    <property type="protein sequence ID" value="ONIVA07G08680.1"/>
    <property type="gene ID" value="ONIVA07G08680"/>
</dbReference>
<name>A0A0E0HZ45_ORYNI</name>